<evidence type="ECO:0000313" key="1">
    <source>
        <dbReference type="EMBL" id="WMV40962.1"/>
    </source>
</evidence>
<accession>A0AAF0U803</accession>
<dbReference type="Proteomes" id="UP001234989">
    <property type="component" value="Chromosome 8"/>
</dbReference>
<proteinExistence type="predicted"/>
<evidence type="ECO:0008006" key="3">
    <source>
        <dbReference type="Google" id="ProtNLM"/>
    </source>
</evidence>
<keyword evidence="2" id="KW-1185">Reference proteome</keyword>
<organism evidence="1 2">
    <name type="scientific">Solanum verrucosum</name>
    <dbReference type="NCBI Taxonomy" id="315347"/>
    <lineage>
        <taxon>Eukaryota</taxon>
        <taxon>Viridiplantae</taxon>
        <taxon>Streptophyta</taxon>
        <taxon>Embryophyta</taxon>
        <taxon>Tracheophyta</taxon>
        <taxon>Spermatophyta</taxon>
        <taxon>Magnoliopsida</taxon>
        <taxon>eudicotyledons</taxon>
        <taxon>Gunneridae</taxon>
        <taxon>Pentapetalae</taxon>
        <taxon>asterids</taxon>
        <taxon>lamiids</taxon>
        <taxon>Solanales</taxon>
        <taxon>Solanaceae</taxon>
        <taxon>Solanoideae</taxon>
        <taxon>Solaneae</taxon>
        <taxon>Solanum</taxon>
    </lineage>
</organism>
<gene>
    <name evidence="1" type="ORF">MTR67_034347</name>
</gene>
<reference evidence="1" key="1">
    <citation type="submission" date="2023-08" db="EMBL/GenBank/DDBJ databases">
        <title>A de novo genome assembly of Solanum verrucosum Schlechtendal, a Mexican diploid species geographically isolated from the other diploid A-genome species in potato relatives.</title>
        <authorList>
            <person name="Hosaka K."/>
        </authorList>
    </citation>
    <scope>NUCLEOTIDE SEQUENCE</scope>
    <source>
        <tissue evidence="1">Young leaves</tissue>
    </source>
</reference>
<dbReference type="AlphaFoldDB" id="A0AAF0U803"/>
<sequence>MTNQNNKQVLVPTNRNGGLVAAWVRDFARMNPPEFLGSQVGEDPHNFIDEVKKILGVIQETDNGRVEMTSYQLKDVAHIWYTQWKDSRVTLSFVTPYIAITFNVRPDTLSEPFTLISSDFLIVAITPLSFVPPL</sequence>
<name>A0AAF0U803_SOLVR</name>
<dbReference type="EMBL" id="CP133619">
    <property type="protein sequence ID" value="WMV40962.1"/>
    <property type="molecule type" value="Genomic_DNA"/>
</dbReference>
<evidence type="ECO:0000313" key="2">
    <source>
        <dbReference type="Proteomes" id="UP001234989"/>
    </source>
</evidence>
<protein>
    <recommendedName>
        <fullName evidence="3">Gag-pol polyprotein</fullName>
    </recommendedName>
</protein>